<proteinExistence type="inferred from homology"/>
<dbReference type="InterPro" id="IPR003439">
    <property type="entry name" value="ABC_transporter-like_ATP-bd"/>
</dbReference>
<organism evidence="7 8">
    <name type="scientific">Bradyrhizobium lupini HPC(L)</name>
    <dbReference type="NCBI Taxonomy" id="1229491"/>
    <lineage>
        <taxon>Bacteria</taxon>
        <taxon>Pseudomonadati</taxon>
        <taxon>Pseudomonadota</taxon>
        <taxon>Alphaproteobacteria</taxon>
        <taxon>Hyphomicrobiales</taxon>
        <taxon>Nitrobacteraceae</taxon>
        <taxon>Bradyrhizobium</taxon>
    </lineage>
</organism>
<reference evidence="7 8" key="1">
    <citation type="journal article" date="2013" name="Genome Announc.">
        <title>Genome Sequence of Rhizobium lupini HPC(L) Isolated from Saline Desert Soil, Kutch (Gujarat).</title>
        <authorList>
            <person name="Agarwal L."/>
            <person name="Purohit H.J."/>
        </authorList>
    </citation>
    <scope>NUCLEOTIDE SEQUENCE [LARGE SCALE GENOMIC DNA]</scope>
    <source>
        <strain evidence="8">HPC(L)</strain>
    </source>
</reference>
<protein>
    <submittedName>
        <fullName evidence="7">Aliphatic sulfonates ABC transporter ATP-binding protein</fullName>
    </submittedName>
</protein>
<evidence type="ECO:0000256" key="3">
    <source>
        <dbReference type="ARBA" id="ARBA00022741"/>
    </source>
</evidence>
<dbReference type="InterPro" id="IPR003593">
    <property type="entry name" value="AAA+_ATPase"/>
</dbReference>
<keyword evidence="8" id="KW-1185">Reference proteome</keyword>
<dbReference type="InterPro" id="IPR017871">
    <property type="entry name" value="ABC_transporter-like_CS"/>
</dbReference>
<dbReference type="SUPFAM" id="SSF52540">
    <property type="entry name" value="P-loop containing nucleoside triphosphate hydrolases"/>
    <property type="match status" value="1"/>
</dbReference>
<dbReference type="SMART" id="SM00382">
    <property type="entry name" value="AAA"/>
    <property type="match status" value="1"/>
</dbReference>
<dbReference type="PROSITE" id="PS50893">
    <property type="entry name" value="ABC_TRANSPORTER_2"/>
    <property type="match status" value="1"/>
</dbReference>
<comment type="caution">
    <text evidence="7">The sequence shown here is derived from an EMBL/GenBank/DDBJ whole genome shotgun (WGS) entry which is preliminary data.</text>
</comment>
<dbReference type="EMBL" id="AMQQ01000058">
    <property type="protein sequence ID" value="EKJ93104.1"/>
    <property type="molecule type" value="Genomic_DNA"/>
</dbReference>
<dbReference type="InterPro" id="IPR027417">
    <property type="entry name" value="P-loop_NTPase"/>
</dbReference>
<evidence type="ECO:0000256" key="2">
    <source>
        <dbReference type="ARBA" id="ARBA00022448"/>
    </source>
</evidence>
<dbReference type="PANTHER" id="PTHR42788">
    <property type="entry name" value="TAURINE IMPORT ATP-BINDING PROTEIN-RELATED"/>
    <property type="match status" value="1"/>
</dbReference>
<comment type="similarity">
    <text evidence="1">Belongs to the ABC transporter superfamily.</text>
</comment>
<sequence>MSLLQVDVREKAFGDTVVLQDIHLGLGDGEAAVLLGPSGCGKSTLLRIAAGLDRRFAGAVTINTAEEDGATDTPPIAFVFQEPRLMPWLTVSENIGYAAGKKFDVQRVEGLINDVGLSGHGAALPKALSGGMAQRVAIARALYTQPRILLLDEPFSAVDAFTRMKLQDLVLKLVEQRGISFLLVTHDIDEALYLGDRIYMMGARDGRIQEEIEVDVPRPRDRRSPRLATLKNDVLTALHKAHVI</sequence>
<keyword evidence="4 7" id="KW-0067">ATP-binding</keyword>
<accession>A0ABP2RKW3</accession>
<dbReference type="RefSeq" id="WP_006700582.1">
    <property type="nucleotide sequence ID" value="NZ_AMQQ01000058.1"/>
</dbReference>
<evidence type="ECO:0000313" key="7">
    <source>
        <dbReference type="EMBL" id="EKJ93104.1"/>
    </source>
</evidence>
<dbReference type="Pfam" id="PF00005">
    <property type="entry name" value="ABC_tran"/>
    <property type="match status" value="1"/>
</dbReference>
<dbReference type="PROSITE" id="PS00211">
    <property type="entry name" value="ABC_TRANSPORTER_1"/>
    <property type="match status" value="1"/>
</dbReference>
<name>A0ABP2RKW3_RHILU</name>
<keyword evidence="2" id="KW-0813">Transport</keyword>
<feature type="domain" description="ABC transporter" evidence="6">
    <location>
        <begin position="3"/>
        <end position="228"/>
    </location>
</feature>
<evidence type="ECO:0000256" key="5">
    <source>
        <dbReference type="ARBA" id="ARBA00024722"/>
    </source>
</evidence>
<evidence type="ECO:0000313" key="8">
    <source>
        <dbReference type="Proteomes" id="UP000017668"/>
    </source>
</evidence>
<dbReference type="Proteomes" id="UP000017668">
    <property type="component" value="Unassembled WGS sequence"/>
</dbReference>
<evidence type="ECO:0000256" key="1">
    <source>
        <dbReference type="ARBA" id="ARBA00005417"/>
    </source>
</evidence>
<gene>
    <name evidence="7" type="ORF">C241_26765</name>
</gene>
<comment type="function">
    <text evidence="5">Involved in beta-(1--&gt;2)glucan export. Transmembrane domains (TMD) form a pore in the inner membrane and the ATP-binding domain (NBD) is responsible for energy generation.</text>
</comment>
<dbReference type="GO" id="GO:0005524">
    <property type="term" value="F:ATP binding"/>
    <property type="evidence" value="ECO:0007669"/>
    <property type="project" value="UniProtKB-KW"/>
</dbReference>
<dbReference type="PANTHER" id="PTHR42788:SF19">
    <property type="entry name" value="ALIPHATIC SULFONATES IMPORT ATP-BINDING PROTEIN SSUB 2"/>
    <property type="match status" value="1"/>
</dbReference>
<dbReference type="InterPro" id="IPR050166">
    <property type="entry name" value="ABC_transporter_ATP-bind"/>
</dbReference>
<evidence type="ECO:0000259" key="6">
    <source>
        <dbReference type="PROSITE" id="PS50893"/>
    </source>
</evidence>
<keyword evidence="3" id="KW-0547">Nucleotide-binding</keyword>
<evidence type="ECO:0000256" key="4">
    <source>
        <dbReference type="ARBA" id="ARBA00022840"/>
    </source>
</evidence>
<dbReference type="Gene3D" id="3.40.50.300">
    <property type="entry name" value="P-loop containing nucleotide triphosphate hydrolases"/>
    <property type="match status" value="1"/>
</dbReference>